<dbReference type="InterPro" id="IPR036424">
    <property type="entry name" value="UPP_synth-like_sf"/>
</dbReference>
<evidence type="ECO:0000313" key="4">
    <source>
        <dbReference type="EMBL" id="OMH81442.1"/>
    </source>
</evidence>
<reference evidence="5" key="1">
    <citation type="submission" date="2017-01" db="EMBL/GenBank/DDBJ databases">
        <authorList>
            <person name="Wang Y."/>
            <person name="White M."/>
            <person name="Kvist S."/>
            <person name="Moncalvo J.-M."/>
        </authorList>
    </citation>
    <scope>NUCLEOTIDE SEQUENCE [LARGE SCALE GENOMIC DNA]</scope>
    <source>
        <strain evidence="5">COL-18-3</strain>
    </source>
</reference>
<sequence length="76" mass="8850">MDGNRRFAKANKIPTKEGHLKGFQSLINMLEWCLELDIKAITVYAFSIDNYKRPQEEVVTLMEMAKEKIAELSFKK</sequence>
<dbReference type="InterPro" id="IPR001441">
    <property type="entry name" value="UPP_synth-like"/>
</dbReference>
<evidence type="ECO:0000256" key="1">
    <source>
        <dbReference type="ARBA" id="ARBA00005432"/>
    </source>
</evidence>
<dbReference type="EMBL" id="LSSK01001504">
    <property type="protein sequence ID" value="OMH79567.1"/>
    <property type="molecule type" value="Genomic_DNA"/>
</dbReference>
<dbReference type="GO" id="GO:0016094">
    <property type="term" value="P:polyprenol biosynthetic process"/>
    <property type="evidence" value="ECO:0007669"/>
    <property type="project" value="TreeGrafter"/>
</dbReference>
<dbReference type="Gene3D" id="3.40.1180.10">
    <property type="entry name" value="Decaprenyl diphosphate synthase-like"/>
    <property type="match status" value="1"/>
</dbReference>
<dbReference type="PANTHER" id="PTHR10291">
    <property type="entry name" value="DEHYDRODOLICHYL DIPHOSPHATE SYNTHASE FAMILY MEMBER"/>
    <property type="match status" value="1"/>
</dbReference>
<evidence type="ECO:0000256" key="2">
    <source>
        <dbReference type="ARBA" id="ARBA00022679"/>
    </source>
</evidence>
<keyword evidence="5" id="KW-1185">Reference proteome</keyword>
<organism evidence="4 5">
    <name type="scientific">Zancudomyces culisetae</name>
    <name type="common">Gut fungus</name>
    <name type="synonym">Smittium culisetae</name>
    <dbReference type="NCBI Taxonomy" id="1213189"/>
    <lineage>
        <taxon>Eukaryota</taxon>
        <taxon>Fungi</taxon>
        <taxon>Fungi incertae sedis</taxon>
        <taxon>Zoopagomycota</taxon>
        <taxon>Kickxellomycotina</taxon>
        <taxon>Harpellomycetes</taxon>
        <taxon>Harpellales</taxon>
        <taxon>Legeriomycetaceae</taxon>
        <taxon>Zancudomyces</taxon>
    </lineage>
</organism>
<comment type="similarity">
    <text evidence="1">Belongs to the UPP synthase family.</text>
</comment>
<dbReference type="PANTHER" id="PTHR10291:SF43">
    <property type="entry name" value="DEHYDRODOLICHYL DIPHOSPHATE SYNTHASE COMPLEX SUBUNIT DHDDS"/>
    <property type="match status" value="1"/>
</dbReference>
<dbReference type="GO" id="GO:0045547">
    <property type="term" value="F:ditrans,polycis-polyprenyl diphosphate synthase [(2E,6E)-farnesyl diphosphate specific] activity"/>
    <property type="evidence" value="ECO:0007669"/>
    <property type="project" value="TreeGrafter"/>
</dbReference>
<evidence type="ECO:0000313" key="5">
    <source>
        <dbReference type="Proteomes" id="UP000188320"/>
    </source>
</evidence>
<proteinExistence type="inferred from homology"/>
<accession>A0A1R1PKN0</accession>
<dbReference type="SUPFAM" id="SSF64005">
    <property type="entry name" value="Undecaprenyl diphosphate synthase"/>
    <property type="match status" value="1"/>
</dbReference>
<gene>
    <name evidence="4" type="ORF">AX774_g5101</name>
    <name evidence="3" type="ORF">AX774_g7015</name>
</gene>
<comment type="caution">
    <text evidence="4">The sequence shown here is derived from an EMBL/GenBank/DDBJ whole genome shotgun (WGS) entry which is preliminary data.</text>
</comment>
<evidence type="ECO:0000313" key="3">
    <source>
        <dbReference type="EMBL" id="OMH79567.1"/>
    </source>
</evidence>
<dbReference type="EMBL" id="LSSK01000899">
    <property type="protein sequence ID" value="OMH81442.1"/>
    <property type="molecule type" value="Genomic_DNA"/>
</dbReference>
<dbReference type="AlphaFoldDB" id="A0A1R1PKN0"/>
<name>A0A1R1PKN0_ZANCU</name>
<dbReference type="Pfam" id="PF01255">
    <property type="entry name" value="Prenyltransf"/>
    <property type="match status" value="1"/>
</dbReference>
<dbReference type="GO" id="GO:0005783">
    <property type="term" value="C:endoplasmic reticulum"/>
    <property type="evidence" value="ECO:0007669"/>
    <property type="project" value="TreeGrafter"/>
</dbReference>
<protein>
    <submittedName>
        <fullName evidence="4">Dehydrodolichyl diphosphate synthase 6</fullName>
    </submittedName>
</protein>
<dbReference type="Proteomes" id="UP000188320">
    <property type="component" value="Unassembled WGS sequence"/>
</dbReference>
<reference evidence="4" key="2">
    <citation type="submission" date="2017-01" db="EMBL/GenBank/DDBJ databases">
        <authorList>
            <person name="Mah S.A."/>
            <person name="Swanson W.J."/>
            <person name="Moy G.W."/>
            <person name="Vacquier V.D."/>
        </authorList>
    </citation>
    <scope>NUCLEOTIDE SEQUENCE [LARGE SCALE GENOMIC DNA]</scope>
    <source>
        <strain evidence="4">COL-18-3</strain>
    </source>
</reference>
<keyword evidence="2" id="KW-0808">Transferase</keyword>
<dbReference type="OrthoDB" id="4173905at2759"/>